<name>A0A6J7QS70_9ZZZZ</name>
<protein>
    <submittedName>
        <fullName evidence="1">Unannotated protein</fullName>
    </submittedName>
</protein>
<proteinExistence type="predicted"/>
<evidence type="ECO:0000313" key="1">
    <source>
        <dbReference type="EMBL" id="CAB5020578.1"/>
    </source>
</evidence>
<gene>
    <name evidence="1" type="ORF">UFOPK4061_01370</name>
</gene>
<dbReference type="EMBL" id="CAFBPD010000254">
    <property type="protein sequence ID" value="CAB5020578.1"/>
    <property type="molecule type" value="Genomic_DNA"/>
</dbReference>
<accession>A0A6J7QS70</accession>
<dbReference type="AlphaFoldDB" id="A0A6J7QS70"/>
<reference evidence="1" key="1">
    <citation type="submission" date="2020-05" db="EMBL/GenBank/DDBJ databases">
        <authorList>
            <person name="Chiriac C."/>
            <person name="Salcher M."/>
            <person name="Ghai R."/>
            <person name="Kavagutti S V."/>
        </authorList>
    </citation>
    <scope>NUCLEOTIDE SEQUENCE</scope>
</reference>
<sequence>MTASVALTSRAFAPSPAIEWALTSSSSATIVAYSRNDPITGIASGIRCAARLFITLEAAPNSRPAASARCVDSCHTDEVENALTKMKAPPTSRIAAVETLSLERRSGSRRPVHMTIATVRAVSETTIRVTEIPTGRLMNPRYSELTNSDMRHCLVT</sequence>
<organism evidence="1">
    <name type="scientific">freshwater metagenome</name>
    <dbReference type="NCBI Taxonomy" id="449393"/>
    <lineage>
        <taxon>unclassified sequences</taxon>
        <taxon>metagenomes</taxon>
        <taxon>ecological metagenomes</taxon>
    </lineage>
</organism>